<keyword evidence="2" id="KW-1185">Reference proteome</keyword>
<evidence type="ECO:0000313" key="2">
    <source>
        <dbReference type="Proteomes" id="UP000547879"/>
    </source>
</evidence>
<dbReference type="Proteomes" id="UP000547879">
    <property type="component" value="Unassembled WGS sequence"/>
</dbReference>
<proteinExistence type="predicted"/>
<reference evidence="1 2" key="1">
    <citation type="submission" date="2020-08" db="EMBL/GenBank/DDBJ databases">
        <title>Genomic Encyclopedia of Type Strains, Phase IV (KMG-IV): sequencing the most valuable type-strain genomes for metagenomic binning, comparative biology and taxonomic classification.</title>
        <authorList>
            <person name="Goeker M."/>
        </authorList>
    </citation>
    <scope>NUCLEOTIDE SEQUENCE [LARGE SCALE GENOMIC DNA]</scope>
    <source>
        <strain evidence="1 2">DSM 100734</strain>
    </source>
</reference>
<name>A0A7W9YCQ7_9HYPH</name>
<gene>
    <name evidence="1" type="ORF">HNQ72_006040</name>
</gene>
<dbReference type="EMBL" id="JACHEG010000015">
    <property type="protein sequence ID" value="MBB6166189.1"/>
    <property type="molecule type" value="Genomic_DNA"/>
</dbReference>
<accession>A0A7W9YCQ7</accession>
<evidence type="ECO:0000313" key="1">
    <source>
        <dbReference type="EMBL" id="MBB6166189.1"/>
    </source>
</evidence>
<dbReference type="AlphaFoldDB" id="A0A7W9YCQ7"/>
<sequence>METKSFTAEIDRSDISSERFKVVALNDPTGDDVTDVILDPAVVYNDKDALQVAVAGKLGLEYQDVAVEMQGN</sequence>
<comment type="caution">
    <text evidence="1">The sequence shown here is derived from an EMBL/GenBank/DDBJ whole genome shotgun (WGS) entry which is preliminary data.</text>
</comment>
<organism evidence="1 2">
    <name type="scientific">Rhizobium wenxiniae</name>
    <dbReference type="NCBI Taxonomy" id="1737357"/>
    <lineage>
        <taxon>Bacteria</taxon>
        <taxon>Pseudomonadati</taxon>
        <taxon>Pseudomonadota</taxon>
        <taxon>Alphaproteobacteria</taxon>
        <taxon>Hyphomicrobiales</taxon>
        <taxon>Rhizobiaceae</taxon>
        <taxon>Rhizobium/Agrobacterium group</taxon>
        <taxon>Rhizobium</taxon>
    </lineage>
</organism>
<protein>
    <submittedName>
        <fullName evidence="1">Uncharacterized protein</fullName>
    </submittedName>
</protein>
<dbReference type="RefSeq" id="WP_183998077.1">
    <property type="nucleotide sequence ID" value="NZ_BMHW01000017.1"/>
</dbReference>